<comment type="caution">
    <text evidence="1">The sequence shown here is derived from an EMBL/GenBank/DDBJ whole genome shotgun (WGS) entry which is preliminary data.</text>
</comment>
<dbReference type="AlphaFoldDB" id="A0AAD7QUZ3"/>
<sequence>MSPLTEVVRDIAEEEEGEYKLTWKQFQEVEELLENRRAKYSYNSFKGRLRFQTPTFIHASCNRWITKWVQEMESSGDIEPAGVEVFIDATLKNFKEDITEGDAKDPDAGIYPRGRKWPTMALETGYSESYDALVDDTDLLLQGTQGRIGLVIVVKIEPLAPGETEIQNGFVQVYEYDQKLNRRVTRGRRKRLYPPPSNRLQQFLTFTWNQVLRNKIGEHISDSEQTPPLYLGNLRAILDKNVARHLAFKYDRDDDSERE</sequence>
<gene>
    <name evidence="1" type="ORF">POJ06DRAFT_237768</name>
</gene>
<dbReference type="RefSeq" id="XP_056043682.1">
    <property type="nucleotide sequence ID" value="XM_056185968.1"/>
</dbReference>
<evidence type="ECO:0000313" key="1">
    <source>
        <dbReference type="EMBL" id="KAJ8100232.1"/>
    </source>
</evidence>
<protein>
    <submittedName>
        <fullName evidence="1">Uncharacterized protein</fullName>
    </submittedName>
</protein>
<accession>A0AAD7QUZ3</accession>
<reference evidence="1" key="1">
    <citation type="submission" date="2023-03" db="EMBL/GenBank/DDBJ databases">
        <title>Near-Complete genome sequence of Lipomyces tetrasporous NRRL Y-64009, an oleaginous yeast capable of growing on lignocellulosic hydrolysates.</title>
        <authorList>
            <consortium name="Lawrence Berkeley National Laboratory"/>
            <person name="Jagtap S.S."/>
            <person name="Liu J.-J."/>
            <person name="Walukiewicz H.E."/>
            <person name="Pangilinan J."/>
            <person name="Lipzen A."/>
            <person name="Ahrendt S."/>
            <person name="Koriabine M."/>
            <person name="Cobaugh K."/>
            <person name="Salamov A."/>
            <person name="Yoshinaga Y."/>
            <person name="Ng V."/>
            <person name="Daum C."/>
            <person name="Grigoriev I.V."/>
            <person name="Slininger P.J."/>
            <person name="Dien B.S."/>
            <person name="Jin Y.-S."/>
            <person name="Rao C.V."/>
        </authorList>
    </citation>
    <scope>NUCLEOTIDE SEQUENCE</scope>
    <source>
        <strain evidence="1">NRRL Y-64009</strain>
    </source>
</reference>
<proteinExistence type="predicted"/>
<name>A0AAD7QUZ3_9ASCO</name>
<dbReference type="EMBL" id="JARPMG010000005">
    <property type="protein sequence ID" value="KAJ8100232.1"/>
    <property type="molecule type" value="Genomic_DNA"/>
</dbReference>
<dbReference type="GeneID" id="80881134"/>
<dbReference type="Proteomes" id="UP001217417">
    <property type="component" value="Unassembled WGS sequence"/>
</dbReference>
<evidence type="ECO:0000313" key="2">
    <source>
        <dbReference type="Proteomes" id="UP001217417"/>
    </source>
</evidence>
<keyword evidence="2" id="KW-1185">Reference proteome</keyword>
<organism evidence="1 2">
    <name type="scientific">Lipomyces tetrasporus</name>
    <dbReference type="NCBI Taxonomy" id="54092"/>
    <lineage>
        <taxon>Eukaryota</taxon>
        <taxon>Fungi</taxon>
        <taxon>Dikarya</taxon>
        <taxon>Ascomycota</taxon>
        <taxon>Saccharomycotina</taxon>
        <taxon>Lipomycetes</taxon>
        <taxon>Lipomycetales</taxon>
        <taxon>Lipomycetaceae</taxon>
        <taxon>Lipomyces</taxon>
    </lineage>
</organism>